<evidence type="ECO:0000256" key="5">
    <source>
        <dbReference type="ARBA" id="ARBA00022490"/>
    </source>
</evidence>
<keyword evidence="5" id="KW-0963">Cytoplasm</keyword>
<keyword evidence="19" id="KW-1185">Reference proteome</keyword>
<dbReference type="Pfam" id="PF23419">
    <property type="entry name" value="WD40_RFWD3"/>
    <property type="match status" value="1"/>
</dbReference>
<feature type="coiled-coil region" evidence="15">
    <location>
        <begin position="718"/>
        <end position="745"/>
    </location>
</feature>
<dbReference type="PANTHER" id="PTHR16047:SF7">
    <property type="entry name" value="E3 UBIQUITIN-PROTEIN LIGASE RFWD3"/>
    <property type="match status" value="1"/>
</dbReference>
<feature type="compositionally biased region" description="Basic and acidic residues" evidence="16">
    <location>
        <begin position="43"/>
        <end position="56"/>
    </location>
</feature>
<evidence type="ECO:0000256" key="3">
    <source>
        <dbReference type="ARBA" id="ARBA00004906"/>
    </source>
</evidence>
<dbReference type="GO" id="GO:0005737">
    <property type="term" value="C:cytoplasm"/>
    <property type="evidence" value="ECO:0007669"/>
    <property type="project" value="UniProtKB-SubCell"/>
</dbReference>
<dbReference type="PROSITE" id="PS50089">
    <property type="entry name" value="ZF_RING_2"/>
    <property type="match status" value="1"/>
</dbReference>
<evidence type="ECO:0000256" key="16">
    <source>
        <dbReference type="SAM" id="MobiDB-lite"/>
    </source>
</evidence>
<evidence type="ECO:0000256" key="8">
    <source>
        <dbReference type="ARBA" id="ARBA00022737"/>
    </source>
</evidence>
<feature type="region of interest" description="Disordered" evidence="16">
    <location>
        <begin position="29"/>
        <end position="90"/>
    </location>
</feature>
<dbReference type="PANTHER" id="PTHR16047">
    <property type="entry name" value="RFWD3 PROTEIN"/>
    <property type="match status" value="1"/>
</dbReference>
<feature type="compositionally biased region" description="Basic and acidic residues" evidence="16">
    <location>
        <begin position="766"/>
        <end position="775"/>
    </location>
</feature>
<name>A0ABD1ZMV3_9MARC</name>
<comment type="caution">
    <text evidence="18">The sequence shown here is derived from an EMBL/GenBank/DDBJ whole genome shotgun (WGS) entry which is preliminary data.</text>
</comment>
<evidence type="ECO:0000256" key="7">
    <source>
        <dbReference type="ARBA" id="ARBA00022679"/>
    </source>
</evidence>
<evidence type="ECO:0000256" key="11">
    <source>
        <dbReference type="ARBA" id="ARBA00023204"/>
    </source>
</evidence>
<evidence type="ECO:0000259" key="17">
    <source>
        <dbReference type="PROSITE" id="PS50089"/>
    </source>
</evidence>
<keyword evidence="14" id="KW-0862">Zinc</keyword>
<dbReference type="InterPro" id="IPR036322">
    <property type="entry name" value="WD40_repeat_dom_sf"/>
</dbReference>
<evidence type="ECO:0000256" key="4">
    <source>
        <dbReference type="ARBA" id="ARBA00012483"/>
    </source>
</evidence>
<comment type="subcellular location">
    <subcellularLocation>
        <location evidence="2">Cytoplasm</location>
    </subcellularLocation>
    <subcellularLocation>
        <location evidence="13">Nucleus</location>
        <location evidence="13">Nuclear body</location>
    </subcellularLocation>
</comment>
<evidence type="ECO:0000256" key="9">
    <source>
        <dbReference type="ARBA" id="ARBA00022763"/>
    </source>
</evidence>
<evidence type="ECO:0000256" key="6">
    <source>
        <dbReference type="ARBA" id="ARBA00022574"/>
    </source>
</evidence>
<feature type="domain" description="RING-type" evidence="17">
    <location>
        <begin position="641"/>
        <end position="688"/>
    </location>
</feature>
<keyword evidence="8" id="KW-0677">Repeat</keyword>
<keyword evidence="12" id="KW-0539">Nucleus</keyword>
<evidence type="ECO:0000313" key="19">
    <source>
        <dbReference type="Proteomes" id="UP001605036"/>
    </source>
</evidence>
<evidence type="ECO:0000256" key="10">
    <source>
        <dbReference type="ARBA" id="ARBA00022786"/>
    </source>
</evidence>
<protein>
    <recommendedName>
        <fullName evidence="4">RING-type E3 ubiquitin transferase</fullName>
        <ecNumber evidence="4">2.3.2.27</ecNumber>
    </recommendedName>
</protein>
<evidence type="ECO:0000313" key="18">
    <source>
        <dbReference type="EMBL" id="KAL2652787.1"/>
    </source>
</evidence>
<dbReference type="SUPFAM" id="SSF57850">
    <property type="entry name" value="RING/U-box"/>
    <property type="match status" value="1"/>
</dbReference>
<dbReference type="GO" id="GO:0016604">
    <property type="term" value="C:nuclear body"/>
    <property type="evidence" value="ECO:0007669"/>
    <property type="project" value="UniProtKB-SubCell"/>
</dbReference>
<dbReference type="InterPro" id="IPR013083">
    <property type="entry name" value="Znf_RING/FYVE/PHD"/>
</dbReference>
<dbReference type="SUPFAM" id="SSF50978">
    <property type="entry name" value="WD40 repeat-like"/>
    <property type="match status" value="1"/>
</dbReference>
<keyword evidence="9" id="KW-0227">DNA damage</keyword>
<keyword evidence="14" id="KW-0479">Metal-binding</keyword>
<dbReference type="Pfam" id="PF13639">
    <property type="entry name" value="zf-RING_2"/>
    <property type="match status" value="1"/>
</dbReference>
<evidence type="ECO:0000256" key="14">
    <source>
        <dbReference type="PROSITE-ProRule" id="PRU00175"/>
    </source>
</evidence>
<dbReference type="Proteomes" id="UP001605036">
    <property type="component" value="Unassembled WGS sequence"/>
</dbReference>
<reference evidence="18 19" key="1">
    <citation type="submission" date="2024-09" db="EMBL/GenBank/DDBJ databases">
        <title>Chromosome-scale assembly of Riccia fluitans.</title>
        <authorList>
            <person name="Paukszto L."/>
            <person name="Sawicki J."/>
            <person name="Karawczyk K."/>
            <person name="Piernik-Szablinska J."/>
            <person name="Szczecinska M."/>
            <person name="Mazdziarz M."/>
        </authorList>
    </citation>
    <scope>NUCLEOTIDE SEQUENCE [LARGE SCALE GENOMIC DNA]</scope>
    <source>
        <strain evidence="18">Rf_01</strain>
        <tissue evidence="18">Aerial parts of the thallus</tissue>
    </source>
</reference>
<dbReference type="Gene3D" id="3.30.40.10">
    <property type="entry name" value="Zinc/RING finger domain, C3HC4 (zinc finger)"/>
    <property type="match status" value="1"/>
</dbReference>
<dbReference type="GO" id="GO:0008270">
    <property type="term" value="F:zinc ion binding"/>
    <property type="evidence" value="ECO:0007669"/>
    <property type="project" value="UniProtKB-KW"/>
</dbReference>
<evidence type="ECO:0000256" key="1">
    <source>
        <dbReference type="ARBA" id="ARBA00000900"/>
    </source>
</evidence>
<dbReference type="CDD" id="cd16450">
    <property type="entry name" value="mRING-C3HGC3_RFWD3"/>
    <property type="match status" value="1"/>
</dbReference>
<dbReference type="EC" id="2.3.2.27" evidence="4"/>
<gene>
    <name evidence="18" type="ORF">R1flu_020915</name>
</gene>
<sequence length="1232" mass="133576">MRTMNDEASSSRAAPPPFKRLRLLRTRRVCTSANKRTPLESVDVQRELSQLHHPKLEQQQQSRAGEAAGRFSKKNKPPAGDGSSPSACHSSQGACEASLVYFGETSGDDKYDHTDSGDTLQVHLQNHKLSEEVQLPSELPGLCTSGASSKETGQAVDVSEPVKTDVGEAEAEWLAVAHNGARNNELPEGQAIGGQEGQLLQYENAEVERIPLANPEVDICDVDRTVGKVDDNPGSRTLSADGNIMCCISSSRPGPEGVVCGDAAASSSREFSPVSGNISSLELVNQILREFELDRQIVRESQDLPDAPESPSHEPSTGAAVEAVYLSQFELPALREGGTSIIEEKADADEGSSRMQEICTYAPLIPAPNESAGEAIPPLAWSQLSPLCGAGASSEENQIADYVHVNSLEEVDGLAETNELESANLRQLTVENQVTVEPGPIHTGIPMEGGELPGFNEEVTEGRRATVQPTEDEDITAGDVVNILARTSRIVRAIETYSRSPDHPTVEDLGTDAGPTTFTRGLHSEVQLSSCPDRLVIDLAGEIVEPSRVVTTEDVANIYAQAGAIAQAANNWFSLYEPARNRTIENINSNANLRSLAQESVLREPGSSGENATKDHKGPDEAVHQSALETQEANVPDGLSCPICMEPWTNTGEHRICSLACGHLFGKSCIKRWIKQGGRRIGKCPHCNKRAKLDDLRNIYVPHIAVTDGHGYEMAKEVKCLKSQNEELKRMNSHLHLEMARLQLEMDRLRHLQKTATGAGILQRVEPSRPDESVNAKKRQAQSSLQAFFGSNDRRRSRRCSDEHQLDGRYARVHVRTGGHRSTSSLACIGSRGLGENFVLQDEVHLLGAKVFDMEDHSHMALVSNKPSNQGAAFGLTKISLFTLSQVQHISLPPGLGAIRDVRFPPSGLGAPGKLALVASLGKKLSLFSLESNTIVLDYPLQSAPWSCAWDSGVSNKVYAGLQNGSLLIFDLRQTSSPLASFPGCTTRPVHTLQSVESQARKGILSASNSGTYFWNMGSTASFTEIQRPLCISDEHREKLCVALAYAPCLKTAVASFRPSPLAQTETSSSVPAVTQTDSISQPSGTVCRSLEPSSLCTQQATTQDNSFHCAFSSRFVDSLELTDQGKNRLRDWRWEAGKDLMVGHKGVSGMPRSAIVVEPVDDVGLRASFACGDEGTNAVWLWDMNSLNVTQTLVPHQSPVLDVKYVNIGERILLGCISEKTFQLYRRPSLI</sequence>
<dbReference type="InterPro" id="IPR037381">
    <property type="entry name" value="RFWD3"/>
</dbReference>
<dbReference type="GO" id="GO:0061630">
    <property type="term" value="F:ubiquitin protein ligase activity"/>
    <property type="evidence" value="ECO:0007669"/>
    <property type="project" value="UniProtKB-EC"/>
</dbReference>
<organism evidence="18 19">
    <name type="scientific">Riccia fluitans</name>
    <dbReference type="NCBI Taxonomy" id="41844"/>
    <lineage>
        <taxon>Eukaryota</taxon>
        <taxon>Viridiplantae</taxon>
        <taxon>Streptophyta</taxon>
        <taxon>Embryophyta</taxon>
        <taxon>Marchantiophyta</taxon>
        <taxon>Marchantiopsida</taxon>
        <taxon>Marchantiidae</taxon>
        <taxon>Marchantiales</taxon>
        <taxon>Ricciaceae</taxon>
        <taxon>Riccia</taxon>
    </lineage>
</organism>
<accession>A0ABD1ZMV3</accession>
<feature type="compositionally biased region" description="Basic and acidic residues" evidence="16">
    <location>
        <begin position="612"/>
        <end position="623"/>
    </location>
</feature>
<dbReference type="Gene3D" id="2.130.10.10">
    <property type="entry name" value="YVTN repeat-like/Quinoprotein amine dehydrogenase"/>
    <property type="match status" value="1"/>
</dbReference>
<evidence type="ECO:0000256" key="15">
    <source>
        <dbReference type="SAM" id="Coils"/>
    </source>
</evidence>
<proteinExistence type="predicted"/>
<feature type="compositionally biased region" description="Polar residues" evidence="16">
    <location>
        <begin position="1"/>
        <end position="12"/>
    </location>
</feature>
<evidence type="ECO:0000256" key="12">
    <source>
        <dbReference type="ARBA" id="ARBA00023242"/>
    </source>
</evidence>
<feature type="region of interest" description="Disordered" evidence="16">
    <location>
        <begin position="760"/>
        <end position="781"/>
    </location>
</feature>
<keyword evidence="7" id="KW-0808">Transferase</keyword>
<dbReference type="AlphaFoldDB" id="A0ABD1ZMV3"/>
<dbReference type="GO" id="GO:0006281">
    <property type="term" value="P:DNA repair"/>
    <property type="evidence" value="ECO:0007669"/>
    <property type="project" value="UniProtKB-KW"/>
</dbReference>
<keyword evidence="11" id="KW-0234">DNA repair</keyword>
<dbReference type="InterPro" id="IPR001841">
    <property type="entry name" value="Znf_RING"/>
</dbReference>
<feature type="region of interest" description="Disordered" evidence="16">
    <location>
        <begin position="1"/>
        <end position="20"/>
    </location>
</feature>
<dbReference type="SMART" id="SM00184">
    <property type="entry name" value="RING"/>
    <property type="match status" value="1"/>
</dbReference>
<evidence type="ECO:0000256" key="2">
    <source>
        <dbReference type="ARBA" id="ARBA00004496"/>
    </source>
</evidence>
<keyword evidence="15" id="KW-0175">Coiled coil</keyword>
<keyword evidence="14" id="KW-0863">Zinc-finger</keyword>
<comment type="catalytic activity">
    <reaction evidence="1">
        <text>S-ubiquitinyl-[E2 ubiquitin-conjugating enzyme]-L-cysteine + [acceptor protein]-L-lysine = [E2 ubiquitin-conjugating enzyme]-L-cysteine + N(6)-ubiquitinyl-[acceptor protein]-L-lysine.</text>
        <dbReference type="EC" id="2.3.2.27"/>
    </reaction>
</comment>
<keyword evidence="6" id="KW-0853">WD repeat</keyword>
<dbReference type="InterPro" id="IPR056527">
    <property type="entry name" value="WD40_RFWD3"/>
</dbReference>
<dbReference type="InterPro" id="IPR015943">
    <property type="entry name" value="WD40/YVTN_repeat-like_dom_sf"/>
</dbReference>
<comment type="pathway">
    <text evidence="3">Protein modification; protein ubiquitination.</text>
</comment>
<feature type="region of interest" description="Disordered" evidence="16">
    <location>
        <begin position="601"/>
        <end position="624"/>
    </location>
</feature>
<dbReference type="EMBL" id="JBHFFA010000001">
    <property type="protein sequence ID" value="KAL2652787.1"/>
    <property type="molecule type" value="Genomic_DNA"/>
</dbReference>
<evidence type="ECO:0000256" key="13">
    <source>
        <dbReference type="ARBA" id="ARBA00034306"/>
    </source>
</evidence>
<keyword evidence="10" id="KW-0833">Ubl conjugation pathway</keyword>